<evidence type="ECO:0000259" key="12">
    <source>
        <dbReference type="Pfam" id="PF22947"/>
    </source>
</evidence>
<dbReference type="Gene3D" id="1.10.730.10">
    <property type="entry name" value="Isoleucyl-tRNA Synthetase, Domain 1"/>
    <property type="match status" value="1"/>
</dbReference>
<name>A0AAW1CIK7_9HEMI</name>
<evidence type="ECO:0000256" key="4">
    <source>
        <dbReference type="ARBA" id="ARBA00022741"/>
    </source>
</evidence>
<dbReference type="GO" id="GO:0005524">
    <property type="term" value="F:ATP binding"/>
    <property type="evidence" value="ECO:0007669"/>
    <property type="project" value="UniProtKB-KW"/>
</dbReference>
<keyword evidence="4" id="KW-0547">Nucleotide-binding</keyword>
<feature type="domain" description="Methionyl/Valyl/Leucyl/Isoleucyl-tRNA synthetase anticodon-binding" evidence="11">
    <location>
        <begin position="1059"/>
        <end position="1185"/>
    </location>
</feature>
<dbReference type="EC" id="6.1.1.4" evidence="2"/>
<keyword evidence="3" id="KW-0436">Ligase</keyword>
<keyword evidence="6" id="KW-0648">Protein biosynthesis</keyword>
<dbReference type="InterPro" id="IPR055416">
    <property type="entry name" value="RBD_LARS1"/>
</dbReference>
<comment type="similarity">
    <text evidence="1">Belongs to the class-I aminoacyl-tRNA synthetase family.</text>
</comment>
<dbReference type="InterPro" id="IPR013155">
    <property type="entry name" value="M/V/L/I-tRNA-synth_anticd-bd"/>
</dbReference>
<evidence type="ECO:0000313" key="14">
    <source>
        <dbReference type="EMBL" id="KAK9497215.1"/>
    </source>
</evidence>
<evidence type="ECO:0000256" key="9">
    <source>
        <dbReference type="SAM" id="MobiDB-lite"/>
    </source>
</evidence>
<dbReference type="FunFam" id="3.90.740.10:FF:000001">
    <property type="entry name" value="Leucine--tRNA ligase, cytoplasmic"/>
    <property type="match status" value="1"/>
</dbReference>
<reference evidence="14 15" key="1">
    <citation type="submission" date="2022-12" db="EMBL/GenBank/DDBJ databases">
        <title>Chromosome-level genome assembly of true bugs.</title>
        <authorList>
            <person name="Ma L."/>
            <person name="Li H."/>
        </authorList>
    </citation>
    <scope>NUCLEOTIDE SEQUENCE [LARGE SCALE GENOMIC DNA]</scope>
    <source>
        <strain evidence="14">Lab_2022b</strain>
    </source>
</reference>
<dbReference type="Gene3D" id="3.40.50.620">
    <property type="entry name" value="HUPs"/>
    <property type="match status" value="2"/>
</dbReference>
<keyword evidence="15" id="KW-1185">Reference proteome</keyword>
<dbReference type="InterPro" id="IPR002300">
    <property type="entry name" value="aa-tRNA-synth_Ia"/>
</dbReference>
<evidence type="ECO:0000259" key="11">
    <source>
        <dbReference type="Pfam" id="PF08264"/>
    </source>
</evidence>
<evidence type="ECO:0000256" key="6">
    <source>
        <dbReference type="ARBA" id="ARBA00022917"/>
    </source>
</evidence>
<feature type="domain" description="Aminoacyl-tRNA synthetase class Ia" evidence="10">
    <location>
        <begin position="19"/>
        <end position="104"/>
    </location>
</feature>
<dbReference type="InterPro" id="IPR009008">
    <property type="entry name" value="Val/Leu/Ile-tRNA-synth_edit"/>
</dbReference>
<dbReference type="SUPFAM" id="SSF52374">
    <property type="entry name" value="Nucleotidylyl transferase"/>
    <property type="match status" value="1"/>
</dbReference>
<dbReference type="PANTHER" id="PTHR45794">
    <property type="entry name" value="LEUCYL-TRNA SYNTHETASE"/>
    <property type="match status" value="1"/>
</dbReference>
<dbReference type="Pfam" id="PF22947">
    <property type="entry name" value="ULD_3"/>
    <property type="match status" value="1"/>
</dbReference>
<evidence type="ECO:0000259" key="13">
    <source>
        <dbReference type="Pfam" id="PF24810"/>
    </source>
</evidence>
<dbReference type="Pfam" id="PF08264">
    <property type="entry name" value="Anticodon_1"/>
    <property type="match status" value="1"/>
</dbReference>
<dbReference type="Proteomes" id="UP001461498">
    <property type="component" value="Unassembled WGS sequence"/>
</dbReference>
<dbReference type="EMBL" id="JAPXFL010000015">
    <property type="protein sequence ID" value="KAK9497215.1"/>
    <property type="molecule type" value="Genomic_DNA"/>
</dbReference>
<dbReference type="GO" id="GO:0004823">
    <property type="term" value="F:leucine-tRNA ligase activity"/>
    <property type="evidence" value="ECO:0007669"/>
    <property type="project" value="UniProtKB-EC"/>
</dbReference>
<dbReference type="GO" id="GO:0006429">
    <property type="term" value="P:leucyl-tRNA aminoacylation"/>
    <property type="evidence" value="ECO:0007669"/>
    <property type="project" value="InterPro"/>
</dbReference>
<dbReference type="Pfam" id="PF24810">
    <property type="entry name" value="RBD_LARS1"/>
    <property type="match status" value="1"/>
</dbReference>
<sequence length="1440" mass="163211">MEVKGRLKVNKLLEIEEFMQKKWLDNHVFEINAPIIEDYEKPPFEKFFTTFPFPYMNGKLHLGHSFSLSKCEFATRYNSLKGKLSLFPFAFHCTGMPIKACADKLKREMDMYGVPPKFPNDSESFDGEIESNNSLAPFPSPHPSSPPNPLFPPHPPSSPSPSPSPHPSSPPNPLFPPHPPSSPSPSPSPHPSSPPNPLFPPHPPSSPSPSPSPHPSSPPNPLFPPHPPSSPSPSPSPHPSSPPNPLFPPHPPSSPSPSPSPHPSSPPNPLFPPHPPSSPSPSPSPHPSSPPNPLFPPHPPPPNPIFPSPSPHPPSTPYPLPPPPSPSSPFSPHPPLVSPFPSPHPPSPNPLPPFSSPPPSPSPPPPPNPVFPPLPSPSPPHPPFIPYHLPPPFSSPPPSPSPPHPPPPPNSSKAIAKGSGTTKYQWEIMKTMGFNENEIAKFSDPQSWLEYFPKVAKEDLKRFGIQVDWRRTFITTDANPFFSAFVEWQFRKLYESEKIKYGKRYTIYSSLDGQPCMDHDRSTGEGVGPQEYTIVKLRLVGPYPQAIRDFCNDLKNIYLVAATLRPETMYGQTNVWIHPNIKYICFKTNDGYYICTYRSAFNMAHQGFTKNFGEIGIFIEIMGQELIGSFVTVPMRDNTEICVFPMFTIKDNKGTGIVTSVPSDSPDDYINLMKLKNDTAILEIYNISKNTINKCDVIPVLEIPELGDRAAQFACEKYDVKSPNDSEKLLLAKELVYMKGFYEGIMLVGKCAGLKVKDSKKIVQQELIEKSYAAIYYEPEKPIISRSGDECVVALCDQWFLDYGEPTWKSLAEDCLNHMETFHDEVRKNFTITLDWLHEHACARTYGLGTKLPWDDQWLIESLSDSTIYMAYYTVAHFLENQNSDAGNKIKPEYMTDKVWDYIFDLGPRPVDSLVDLKILEKMRNEFLFWYPVDLRCSGKDLIQNHLTYYLYNHTAIWPKNKRLWPKAVRANGHLLLNSKKMSKSEGNFLTLREALNKYGADGTRIALADAGDSIEDANFSEAVADAAVLRLFNLLVWIEDTLIFKKDFRQNKSYTFQDRVFINEINLKIKETEKFYEKMLFKEALRTGFYEMQNIRDKYKDITSDAGMNFNLLIRWIHVQAILLYPICPHTSEYILSLMTNYNNEKLWPIADEVNHTLLKHSEYLMDACHAFRIQMRNLRQPNKKGREPKLKFDGPLKAIIYVAKTFPSWQALILNELKNIYHKFENQLPDNKTISYHLKDLGNLSKYSKRVMPFVQYIREKFNAIGTAAFNVESDIDEIGVLNENRRYLIDTLKVVEIEIRTTEDPNVSDIIRQETSPYSPYLVIEEASSGIQISLVTPDLTSGYKSKIITLRNGMTVNDIKEFLGSTEDLNLTLWRSIDPKQYTLTPAVFHGDYYSGKIQLSDNSEFFVDETNNTVFLNENQKMCDIGKILFYFIKP</sequence>
<feature type="compositionally biased region" description="Pro residues" evidence="9">
    <location>
        <begin position="138"/>
        <end position="410"/>
    </location>
</feature>
<feature type="region of interest" description="Disordered" evidence="9">
    <location>
        <begin position="116"/>
        <end position="420"/>
    </location>
</feature>
<accession>A0AAW1CIK7</accession>
<dbReference type="PANTHER" id="PTHR45794:SF1">
    <property type="entry name" value="LEUCINE--TRNA LIGASE, CYTOPLASMIC"/>
    <property type="match status" value="1"/>
</dbReference>
<keyword evidence="5" id="KW-0067">ATP-binding</keyword>
<evidence type="ECO:0000313" key="15">
    <source>
        <dbReference type="Proteomes" id="UP001461498"/>
    </source>
</evidence>
<dbReference type="Pfam" id="PF00133">
    <property type="entry name" value="tRNA-synt_1"/>
    <property type="match status" value="2"/>
</dbReference>
<dbReference type="InterPro" id="IPR009080">
    <property type="entry name" value="tRNAsynth_Ia_anticodon-bd"/>
</dbReference>
<feature type="domain" description="Leucine--tRNA ligase ubiquitin-like" evidence="12">
    <location>
        <begin position="1332"/>
        <end position="1438"/>
    </location>
</feature>
<evidence type="ECO:0000256" key="3">
    <source>
        <dbReference type="ARBA" id="ARBA00022598"/>
    </source>
</evidence>
<evidence type="ECO:0000256" key="2">
    <source>
        <dbReference type="ARBA" id="ARBA00013164"/>
    </source>
</evidence>
<proteinExistence type="inferred from homology"/>
<evidence type="ECO:0000256" key="7">
    <source>
        <dbReference type="ARBA" id="ARBA00023146"/>
    </source>
</evidence>
<dbReference type="Gene3D" id="3.90.740.10">
    <property type="entry name" value="Valyl/Leucyl/Isoleucyl-tRNA synthetase, editing domain"/>
    <property type="match status" value="1"/>
</dbReference>
<feature type="domain" description="Aminoacyl-tRNA synthetase class Ia" evidence="10">
    <location>
        <begin position="446"/>
        <end position="1020"/>
    </location>
</feature>
<dbReference type="InterPro" id="IPR014729">
    <property type="entry name" value="Rossmann-like_a/b/a_fold"/>
</dbReference>
<dbReference type="SUPFAM" id="SSF47323">
    <property type="entry name" value="Anticodon-binding domain of a subclass of class I aminoacyl-tRNA synthetases"/>
    <property type="match status" value="1"/>
</dbReference>
<protein>
    <recommendedName>
        <fullName evidence="2">leucine--tRNA ligase</fullName>
        <ecNumber evidence="2">6.1.1.4</ecNumber>
    </recommendedName>
    <alternativeName>
        <fullName evidence="8">Leucyl-tRNA synthetase</fullName>
    </alternativeName>
</protein>
<gene>
    <name evidence="14" type="ORF">O3M35_004573</name>
</gene>
<feature type="domain" description="Leucine--tRNA ligase RagD-binding" evidence="13">
    <location>
        <begin position="1204"/>
        <end position="1276"/>
    </location>
</feature>
<comment type="caution">
    <text evidence="14">The sequence shown here is derived from an EMBL/GenBank/DDBJ whole genome shotgun (WGS) entry which is preliminary data.</text>
</comment>
<dbReference type="InterPro" id="IPR004493">
    <property type="entry name" value="Leu-tRNA-synth_Ia_arc/euk"/>
</dbReference>
<dbReference type="NCBIfam" id="TIGR00395">
    <property type="entry name" value="leuS_arch"/>
    <property type="match status" value="1"/>
</dbReference>
<dbReference type="InterPro" id="IPR054509">
    <property type="entry name" value="LARS1_ULD"/>
</dbReference>
<dbReference type="GO" id="GO:0002161">
    <property type="term" value="F:aminoacyl-tRNA deacylase activity"/>
    <property type="evidence" value="ECO:0007669"/>
    <property type="project" value="InterPro"/>
</dbReference>
<organism evidence="14 15">
    <name type="scientific">Rhynocoris fuscipes</name>
    <dbReference type="NCBI Taxonomy" id="488301"/>
    <lineage>
        <taxon>Eukaryota</taxon>
        <taxon>Metazoa</taxon>
        <taxon>Ecdysozoa</taxon>
        <taxon>Arthropoda</taxon>
        <taxon>Hexapoda</taxon>
        <taxon>Insecta</taxon>
        <taxon>Pterygota</taxon>
        <taxon>Neoptera</taxon>
        <taxon>Paraneoptera</taxon>
        <taxon>Hemiptera</taxon>
        <taxon>Heteroptera</taxon>
        <taxon>Panheteroptera</taxon>
        <taxon>Cimicomorpha</taxon>
        <taxon>Reduviidae</taxon>
        <taxon>Harpactorinae</taxon>
        <taxon>Harpactorini</taxon>
        <taxon>Rhynocoris</taxon>
    </lineage>
</organism>
<dbReference type="SUPFAM" id="SSF50677">
    <property type="entry name" value="ValRS/IleRS/LeuRS editing domain"/>
    <property type="match status" value="1"/>
</dbReference>
<keyword evidence="7" id="KW-0030">Aminoacyl-tRNA synthetase</keyword>
<evidence type="ECO:0000256" key="5">
    <source>
        <dbReference type="ARBA" id="ARBA00022840"/>
    </source>
</evidence>
<evidence type="ECO:0000259" key="10">
    <source>
        <dbReference type="Pfam" id="PF00133"/>
    </source>
</evidence>
<evidence type="ECO:0000256" key="8">
    <source>
        <dbReference type="ARBA" id="ARBA00030520"/>
    </source>
</evidence>
<evidence type="ECO:0000256" key="1">
    <source>
        <dbReference type="ARBA" id="ARBA00005594"/>
    </source>
</evidence>